<evidence type="ECO:0000313" key="3">
    <source>
        <dbReference type="Proteomes" id="UP000635606"/>
    </source>
</evidence>
<feature type="domain" description="PPC" evidence="1">
    <location>
        <begin position="1"/>
        <end position="128"/>
    </location>
</feature>
<dbReference type="SUPFAM" id="SSF117856">
    <property type="entry name" value="AF0104/ALDC/Ptd012-like"/>
    <property type="match status" value="1"/>
</dbReference>
<gene>
    <name evidence="2" type="ORF">Voc01_102890</name>
</gene>
<dbReference type="Gene3D" id="3.30.1330.80">
    <property type="entry name" value="Hypothetical protein, similar to alpha- acetolactate decarboxylase, domain 2"/>
    <property type="match status" value="1"/>
</dbReference>
<dbReference type="EMBL" id="BOPH01000155">
    <property type="protein sequence ID" value="GIJ75372.1"/>
    <property type="molecule type" value="Genomic_DNA"/>
</dbReference>
<dbReference type="PANTHER" id="PTHR34988">
    <property type="entry name" value="PROTEIN, PUTATIVE-RELATED"/>
    <property type="match status" value="1"/>
</dbReference>
<evidence type="ECO:0000313" key="2">
    <source>
        <dbReference type="EMBL" id="GIJ75372.1"/>
    </source>
</evidence>
<proteinExistence type="predicted"/>
<sequence>MRTIPMRLEPGTDLYKALHAAVRREGLTAAWVMTCVGSLSRVTVRLDGIRVEEDAFEIVSAAGTLGPDRIHVHLSVADPKGTMIGGHLVTGCVVAAEGTVELVLGADDAWRFGRERHPDTGFDELAISRTTTP</sequence>
<reference evidence="2" key="1">
    <citation type="submission" date="2021-01" db="EMBL/GenBank/DDBJ databases">
        <title>Whole genome shotgun sequence of Virgisporangium ochraceum NBRC 16418.</title>
        <authorList>
            <person name="Komaki H."/>
            <person name="Tamura T."/>
        </authorList>
    </citation>
    <scope>NUCLEOTIDE SEQUENCE</scope>
    <source>
        <strain evidence="2">NBRC 16418</strain>
    </source>
</reference>
<evidence type="ECO:0000259" key="1">
    <source>
        <dbReference type="PROSITE" id="PS51742"/>
    </source>
</evidence>
<dbReference type="Pfam" id="PF03479">
    <property type="entry name" value="PCC"/>
    <property type="match status" value="1"/>
</dbReference>
<keyword evidence="3" id="KW-1185">Reference proteome</keyword>
<comment type="caution">
    <text evidence="2">The sequence shown here is derived from an EMBL/GenBank/DDBJ whole genome shotgun (WGS) entry which is preliminary data.</text>
</comment>
<keyword evidence="2" id="KW-0238">DNA-binding</keyword>
<dbReference type="InterPro" id="IPR005175">
    <property type="entry name" value="PPC_dom"/>
</dbReference>
<organism evidence="2 3">
    <name type="scientific">Virgisporangium ochraceum</name>
    <dbReference type="NCBI Taxonomy" id="65505"/>
    <lineage>
        <taxon>Bacteria</taxon>
        <taxon>Bacillati</taxon>
        <taxon>Actinomycetota</taxon>
        <taxon>Actinomycetes</taxon>
        <taxon>Micromonosporales</taxon>
        <taxon>Micromonosporaceae</taxon>
        <taxon>Virgisporangium</taxon>
    </lineage>
</organism>
<protein>
    <submittedName>
        <fullName evidence="2">DNA-binding protein</fullName>
    </submittedName>
</protein>
<dbReference type="AlphaFoldDB" id="A0A8J4EKH4"/>
<accession>A0A8J4EKH4</accession>
<dbReference type="Proteomes" id="UP000635606">
    <property type="component" value="Unassembled WGS sequence"/>
</dbReference>
<dbReference type="PANTHER" id="PTHR34988:SF1">
    <property type="entry name" value="DNA-BINDING PROTEIN"/>
    <property type="match status" value="1"/>
</dbReference>
<dbReference type="CDD" id="cd11378">
    <property type="entry name" value="DUF296"/>
    <property type="match status" value="1"/>
</dbReference>
<dbReference type="PROSITE" id="PS51742">
    <property type="entry name" value="PPC"/>
    <property type="match status" value="1"/>
</dbReference>
<dbReference type="GO" id="GO:0003677">
    <property type="term" value="F:DNA binding"/>
    <property type="evidence" value="ECO:0007669"/>
    <property type="project" value="UniProtKB-KW"/>
</dbReference>
<dbReference type="RefSeq" id="WP_203935133.1">
    <property type="nucleotide sequence ID" value="NZ_BOPH01000155.1"/>
</dbReference>
<name>A0A8J4EKH4_9ACTN</name>